<evidence type="ECO:0000256" key="1">
    <source>
        <dbReference type="ARBA" id="ARBA00009375"/>
    </source>
</evidence>
<comment type="similarity">
    <text evidence="1 4">Belongs to the tRNA pseudouridine synthase TruA family.</text>
</comment>
<evidence type="ECO:0000256" key="3">
    <source>
        <dbReference type="ARBA" id="ARBA00023235"/>
    </source>
</evidence>
<feature type="domain" description="Pseudouridine synthase I TruA alpha/beta" evidence="6">
    <location>
        <begin position="55"/>
        <end position="185"/>
    </location>
</feature>
<comment type="catalytic activity">
    <reaction evidence="4">
        <text>uridine(38/39/40) in tRNA = pseudouridine(38/39/40) in tRNA</text>
        <dbReference type="Rhea" id="RHEA:22376"/>
        <dbReference type="Rhea" id="RHEA-COMP:10085"/>
        <dbReference type="Rhea" id="RHEA-COMP:10087"/>
        <dbReference type="ChEBI" id="CHEBI:65314"/>
        <dbReference type="ChEBI" id="CHEBI:65315"/>
        <dbReference type="EC" id="5.4.99.12"/>
    </reaction>
</comment>
<name>A0A2P2KZG7_RHIMU</name>
<dbReference type="PANTHER" id="PTHR11142:SF0">
    <property type="entry name" value="TRNA PSEUDOURIDINE SYNTHASE-LIKE 1"/>
    <property type="match status" value="1"/>
</dbReference>
<sequence>MFDVFQLIFMLDSMLESARRYFYRLLSGPEPLSTFEKERAWHVPEKLDLISMQAACKVLVGHHDFSSFRASGCQAKSPIRTLDELSVSEGVPSPYFPSVMEIEKDGLNGEEPYSCCNKVSDLPVSSICDSDREASSNGGTNPRFGIRRGHYFYIVKARARSFLYHQVRLLVGVLKCVGAGELTVKDGLVLKLPMLYIYVCISLLCFLLFFQVVFLGCFFCGAFTYICCLQRKAY</sequence>
<dbReference type="Gene3D" id="3.30.70.660">
    <property type="entry name" value="Pseudouridine synthase I, catalytic domain, C-terminal subdomain"/>
    <property type="match status" value="1"/>
</dbReference>
<dbReference type="AlphaFoldDB" id="A0A2P2KZG7"/>
<dbReference type="InterPro" id="IPR020103">
    <property type="entry name" value="PsdUridine_synth_cat_dom_sf"/>
</dbReference>
<evidence type="ECO:0000259" key="6">
    <source>
        <dbReference type="Pfam" id="PF01416"/>
    </source>
</evidence>
<keyword evidence="2 4" id="KW-0819">tRNA processing</keyword>
<keyword evidence="3 4" id="KW-0413">Isomerase</keyword>
<evidence type="ECO:0000256" key="2">
    <source>
        <dbReference type="ARBA" id="ARBA00022694"/>
    </source>
</evidence>
<organism evidence="7">
    <name type="scientific">Rhizophora mucronata</name>
    <name type="common">Asiatic mangrove</name>
    <dbReference type="NCBI Taxonomy" id="61149"/>
    <lineage>
        <taxon>Eukaryota</taxon>
        <taxon>Viridiplantae</taxon>
        <taxon>Streptophyta</taxon>
        <taxon>Embryophyta</taxon>
        <taxon>Tracheophyta</taxon>
        <taxon>Spermatophyta</taxon>
        <taxon>Magnoliopsida</taxon>
        <taxon>eudicotyledons</taxon>
        <taxon>Gunneridae</taxon>
        <taxon>Pentapetalae</taxon>
        <taxon>rosids</taxon>
        <taxon>fabids</taxon>
        <taxon>Malpighiales</taxon>
        <taxon>Rhizophoraceae</taxon>
        <taxon>Rhizophora</taxon>
    </lineage>
</organism>
<proteinExistence type="inferred from homology"/>
<dbReference type="EC" id="5.4.99.12" evidence="4"/>
<dbReference type="Pfam" id="PF01416">
    <property type="entry name" value="PseudoU_synth_1"/>
    <property type="match status" value="1"/>
</dbReference>
<dbReference type="SUPFAM" id="SSF55120">
    <property type="entry name" value="Pseudouridine synthase"/>
    <property type="match status" value="1"/>
</dbReference>
<evidence type="ECO:0000256" key="4">
    <source>
        <dbReference type="RuleBase" id="RU003792"/>
    </source>
</evidence>
<keyword evidence="5" id="KW-0472">Membrane</keyword>
<reference evidence="7" key="1">
    <citation type="submission" date="2018-02" db="EMBL/GenBank/DDBJ databases">
        <title>Rhizophora mucronata_Transcriptome.</title>
        <authorList>
            <person name="Meera S.P."/>
            <person name="Sreeshan A."/>
            <person name="Augustine A."/>
        </authorList>
    </citation>
    <scope>NUCLEOTIDE SEQUENCE</scope>
    <source>
        <tissue evidence="7">Leaf</tissue>
    </source>
</reference>
<evidence type="ECO:0000313" key="7">
    <source>
        <dbReference type="EMBL" id="MBX11096.1"/>
    </source>
</evidence>
<keyword evidence="5" id="KW-0812">Transmembrane</keyword>
<dbReference type="InterPro" id="IPR020097">
    <property type="entry name" value="PsdUridine_synth_TruA_a/b_dom"/>
</dbReference>
<dbReference type="InterPro" id="IPR020095">
    <property type="entry name" value="PsdUridine_synth_TruA_C"/>
</dbReference>
<evidence type="ECO:0000256" key="5">
    <source>
        <dbReference type="SAM" id="Phobius"/>
    </source>
</evidence>
<dbReference type="GO" id="GO:0003723">
    <property type="term" value="F:RNA binding"/>
    <property type="evidence" value="ECO:0007669"/>
    <property type="project" value="InterPro"/>
</dbReference>
<accession>A0A2P2KZG7</accession>
<keyword evidence="5" id="KW-1133">Transmembrane helix</keyword>
<dbReference type="EMBL" id="GGEC01030612">
    <property type="protein sequence ID" value="MBX11096.1"/>
    <property type="molecule type" value="Transcribed_RNA"/>
</dbReference>
<dbReference type="GO" id="GO:0031119">
    <property type="term" value="P:tRNA pseudouridine synthesis"/>
    <property type="evidence" value="ECO:0007669"/>
    <property type="project" value="TreeGrafter"/>
</dbReference>
<feature type="transmembrane region" description="Helical" evidence="5">
    <location>
        <begin position="195"/>
        <end position="228"/>
    </location>
</feature>
<protein>
    <recommendedName>
        <fullName evidence="4">tRNA pseudouridine synthase</fullName>
        <ecNumber evidence="4">5.4.99.12</ecNumber>
    </recommendedName>
</protein>
<dbReference type="InterPro" id="IPR001406">
    <property type="entry name" value="PsdUridine_synth_TruA"/>
</dbReference>
<dbReference type="PANTHER" id="PTHR11142">
    <property type="entry name" value="PSEUDOURIDYLATE SYNTHASE"/>
    <property type="match status" value="1"/>
</dbReference>
<dbReference type="GO" id="GO:0160147">
    <property type="term" value="F:tRNA pseudouridine(38-40) synthase activity"/>
    <property type="evidence" value="ECO:0007669"/>
    <property type="project" value="UniProtKB-EC"/>
</dbReference>